<dbReference type="Pfam" id="PF01266">
    <property type="entry name" value="DAO"/>
    <property type="match status" value="1"/>
</dbReference>
<keyword evidence="14" id="KW-1185">Reference proteome</keyword>
<dbReference type="InterPro" id="IPR008471">
    <property type="entry name" value="MnmC-like_methylTransf"/>
</dbReference>
<dbReference type="GO" id="GO:0050660">
    <property type="term" value="F:flavin adenine dinucleotide binding"/>
    <property type="evidence" value="ECO:0007669"/>
    <property type="project" value="UniProtKB-UniRule"/>
</dbReference>
<organism evidence="13 14">
    <name type="scientific">Marinomonas communis</name>
    <dbReference type="NCBI Taxonomy" id="28254"/>
    <lineage>
        <taxon>Bacteria</taxon>
        <taxon>Pseudomonadati</taxon>
        <taxon>Pseudomonadota</taxon>
        <taxon>Gammaproteobacteria</taxon>
        <taxon>Oceanospirillales</taxon>
        <taxon>Oceanospirillaceae</taxon>
        <taxon>Marinomonas</taxon>
    </lineage>
</organism>
<evidence type="ECO:0000256" key="2">
    <source>
        <dbReference type="ARBA" id="ARBA00022603"/>
    </source>
</evidence>
<dbReference type="SUPFAM" id="SSF51905">
    <property type="entry name" value="FAD/NAD(P)-binding domain"/>
    <property type="match status" value="1"/>
</dbReference>
<dbReference type="GO" id="GO:0032259">
    <property type="term" value="P:methylation"/>
    <property type="evidence" value="ECO:0007669"/>
    <property type="project" value="UniProtKB-KW"/>
</dbReference>
<dbReference type="RefSeq" id="WP_133562658.1">
    <property type="nucleotide sequence ID" value="NZ_SNZA01000003.1"/>
</dbReference>
<dbReference type="NCBIfam" id="NF002481">
    <property type="entry name" value="PRK01747.1-2"/>
    <property type="match status" value="1"/>
</dbReference>
<dbReference type="GO" id="GO:0005737">
    <property type="term" value="C:cytoplasm"/>
    <property type="evidence" value="ECO:0007669"/>
    <property type="project" value="UniProtKB-SubCell"/>
</dbReference>
<dbReference type="OrthoDB" id="9786494at2"/>
<comment type="caution">
    <text evidence="13">The sequence shown here is derived from an EMBL/GenBank/DDBJ whole genome shotgun (WGS) entry which is preliminary data.</text>
</comment>
<dbReference type="HAMAP" id="MF_01102">
    <property type="entry name" value="MnmC"/>
    <property type="match status" value="1"/>
</dbReference>
<evidence type="ECO:0000259" key="11">
    <source>
        <dbReference type="Pfam" id="PF01266"/>
    </source>
</evidence>
<evidence type="ECO:0000256" key="7">
    <source>
        <dbReference type="ARBA" id="ARBA00022827"/>
    </source>
</evidence>
<keyword evidence="9 10" id="KW-0511">Multifunctional enzyme</keyword>
<dbReference type="EC" id="2.1.1.61" evidence="10"/>
<evidence type="ECO:0000256" key="9">
    <source>
        <dbReference type="ARBA" id="ARBA00023268"/>
    </source>
</evidence>
<keyword evidence="8 10" id="KW-0560">Oxidoreductase</keyword>
<proteinExistence type="inferred from homology"/>
<dbReference type="InterPro" id="IPR023032">
    <property type="entry name" value="tRNA_MAMT_biosynth_bifunc_MnmC"/>
</dbReference>
<keyword evidence="2 10" id="KW-0489">Methyltransferase</keyword>
<dbReference type="EMBL" id="SNZA01000003">
    <property type="protein sequence ID" value="TDR13368.1"/>
    <property type="molecule type" value="Genomic_DNA"/>
</dbReference>
<evidence type="ECO:0000313" key="13">
    <source>
        <dbReference type="EMBL" id="TDR13368.1"/>
    </source>
</evidence>
<comment type="similarity">
    <text evidence="10">In the N-terminal section; belongs to the methyltransferase superfamily. tRNA (mnm(5)s(2)U34)-methyltransferase family.</text>
</comment>
<dbReference type="GO" id="GO:0002097">
    <property type="term" value="P:tRNA wobble base modification"/>
    <property type="evidence" value="ECO:0007669"/>
    <property type="project" value="UniProtKB-UniRule"/>
</dbReference>
<reference evidence="13 14" key="1">
    <citation type="submission" date="2019-03" db="EMBL/GenBank/DDBJ databases">
        <title>Genomic Encyclopedia of Type Strains, Phase IV (KMG-IV): sequencing the most valuable type-strain genomes for metagenomic binning, comparative biology and taxonomic classification.</title>
        <authorList>
            <person name="Goeker M."/>
        </authorList>
    </citation>
    <scope>NUCLEOTIDE SEQUENCE [LARGE SCALE GENOMIC DNA]</scope>
    <source>
        <strain evidence="13 14">DSM 5604</strain>
    </source>
</reference>
<comment type="similarity">
    <text evidence="10">In the C-terminal section; belongs to the DAO family.</text>
</comment>
<dbReference type="Gene3D" id="3.50.50.60">
    <property type="entry name" value="FAD/NAD(P)-binding domain"/>
    <property type="match status" value="1"/>
</dbReference>
<comment type="catalytic activity">
    <reaction evidence="10">
        <text>5-aminomethyl-2-thiouridine(34) in tRNA + S-adenosyl-L-methionine = 5-methylaminomethyl-2-thiouridine(34) in tRNA + S-adenosyl-L-homocysteine + H(+)</text>
        <dbReference type="Rhea" id="RHEA:19569"/>
        <dbReference type="Rhea" id="RHEA-COMP:10195"/>
        <dbReference type="Rhea" id="RHEA-COMP:10197"/>
        <dbReference type="ChEBI" id="CHEBI:15378"/>
        <dbReference type="ChEBI" id="CHEBI:57856"/>
        <dbReference type="ChEBI" id="CHEBI:59789"/>
        <dbReference type="ChEBI" id="CHEBI:74454"/>
        <dbReference type="ChEBI" id="CHEBI:74455"/>
        <dbReference type="EC" id="2.1.1.61"/>
    </reaction>
</comment>
<evidence type="ECO:0000256" key="3">
    <source>
        <dbReference type="ARBA" id="ARBA00022630"/>
    </source>
</evidence>
<dbReference type="InterPro" id="IPR029063">
    <property type="entry name" value="SAM-dependent_MTases_sf"/>
</dbReference>
<feature type="domain" description="FAD dependent oxidoreductase" evidence="11">
    <location>
        <begin position="268"/>
        <end position="622"/>
    </location>
</feature>
<dbReference type="NCBIfam" id="NF033855">
    <property type="entry name" value="tRNA_MNMC2"/>
    <property type="match status" value="1"/>
</dbReference>
<dbReference type="AlphaFoldDB" id="A0A4R6XCN3"/>
<name>A0A4R6XCN3_9GAMM</name>
<dbReference type="InterPro" id="IPR036188">
    <property type="entry name" value="FAD/NAD-bd_sf"/>
</dbReference>
<dbReference type="Gene3D" id="3.30.9.10">
    <property type="entry name" value="D-Amino Acid Oxidase, subunit A, domain 2"/>
    <property type="match status" value="1"/>
</dbReference>
<keyword evidence="6 10" id="KW-0819">tRNA processing</keyword>
<dbReference type="InterPro" id="IPR017610">
    <property type="entry name" value="tRNA_S-uridine_synth_MnmC_C"/>
</dbReference>
<comment type="function">
    <text evidence="10">Catalyzes the last two steps in the biosynthesis of 5-methylaminomethyl-2-thiouridine (mnm(5)s(2)U) at the wobble position (U34) in tRNA. Catalyzes the FAD-dependent demodification of cmnm(5)s(2)U34 to nm(5)s(2)U34, followed by the transfer of a methyl group from S-adenosyl-L-methionine to nm(5)s(2)U34, to form mnm(5)s(2)U34.</text>
</comment>
<dbReference type="Pfam" id="PF05430">
    <property type="entry name" value="Methyltransf_30"/>
    <property type="match status" value="1"/>
</dbReference>
<evidence type="ECO:0000256" key="4">
    <source>
        <dbReference type="ARBA" id="ARBA00022679"/>
    </source>
</evidence>
<keyword evidence="4 10" id="KW-0808">Transferase</keyword>
<feature type="region of interest" description="FAD-dependent cmnm(5)s(2)U34 oxidoreductase" evidence="10">
    <location>
        <begin position="272"/>
        <end position="655"/>
    </location>
</feature>
<dbReference type="InterPro" id="IPR006076">
    <property type="entry name" value="FAD-dep_OxRdtase"/>
</dbReference>
<dbReference type="NCBIfam" id="TIGR03197">
    <property type="entry name" value="MnmC_Cterm"/>
    <property type="match status" value="1"/>
</dbReference>
<comment type="cofactor">
    <cofactor evidence="10">
        <name>FAD</name>
        <dbReference type="ChEBI" id="CHEBI:57692"/>
    </cofactor>
</comment>
<dbReference type="Gene3D" id="3.40.50.150">
    <property type="entry name" value="Vaccinia Virus protein VP39"/>
    <property type="match status" value="1"/>
</dbReference>
<feature type="domain" description="MnmC-like methyltransferase" evidence="12">
    <location>
        <begin position="116"/>
        <end position="236"/>
    </location>
</feature>
<keyword evidence="7 10" id="KW-0274">FAD</keyword>
<dbReference type="GO" id="GO:0004808">
    <property type="term" value="F:tRNA (5-methylaminomethyl-2-thiouridylate)(34)-methyltransferase activity"/>
    <property type="evidence" value="ECO:0007669"/>
    <property type="project" value="UniProtKB-EC"/>
</dbReference>
<evidence type="ECO:0000256" key="1">
    <source>
        <dbReference type="ARBA" id="ARBA00022490"/>
    </source>
</evidence>
<evidence type="ECO:0000259" key="12">
    <source>
        <dbReference type="Pfam" id="PF05430"/>
    </source>
</evidence>
<evidence type="ECO:0000313" key="14">
    <source>
        <dbReference type="Proteomes" id="UP000295729"/>
    </source>
</evidence>
<evidence type="ECO:0000256" key="8">
    <source>
        <dbReference type="ARBA" id="ARBA00023002"/>
    </source>
</evidence>
<sequence length="655" mass="73037">MLTSYQLELPALDFGDDGVPRSSAFDDVYFDKDAGLDETRYVFLEHNQLADRFSSLRPNERFTIAETGFGTGLNFLCAWQLFLDKAPSDSWLHFVSVEKFPLNKEKLTQSLAMWPSLAELAKPLIESYPTLCHGLHTLFLPQHRTTLTLWFGEASDGFKALDGSVDAWFLDGFAPSKNPEMWSEELFQNIQRLSDHTTTFATFTAAGIVRRGLQAHGFDVQKVKGFGHKREMMVGTFTSHQESDQHPTPIQTSRLPWFRAKQPKAVTKVLVVGSGIAGATTAQALANKGVEVEVWEQGNQIAGGASGNAQGMLYPKLGASDTPINRFYLSTYLFANRFYQSLPLDQKLWQQCGLLQFPKDDNEQAKFAKTLASQLYPDSIVKAHPKGLELPLSGWIKPQAVCEHLLRHENIQVSLNTSLTRLEQQGDNWLAFNQNESLSYSHIVLCTANEQSALKEWQDWPTKPIRGQVTQIATRHLTAADQQQISEVKSVLCAEGYLSPELEGHINFGATYDLGNHSLAVSEQSHIDNLEKLQGLLTIDKEAISLADCKGRVALRCTVADYAPIVGPLSNKDTLIDRYAPLRQNAKWQTLDDCELLPGLYVNLGHGSRGLVSAPLSGFYLSSLILDELAPFEQSVIEALHPNRFTIRQLKRGEV</sequence>
<dbReference type="Proteomes" id="UP000295729">
    <property type="component" value="Unassembled WGS sequence"/>
</dbReference>
<evidence type="ECO:0000256" key="6">
    <source>
        <dbReference type="ARBA" id="ARBA00022694"/>
    </source>
</evidence>
<protein>
    <recommendedName>
        <fullName evidence="10">tRNA 5-methylaminomethyl-2-thiouridine biosynthesis bifunctional protein MnmC</fullName>
        <shortName evidence="10">tRNA mnm(5)s(2)U biosynthesis bifunctional protein</shortName>
    </recommendedName>
    <domain>
        <recommendedName>
            <fullName evidence="10">tRNA (mnm(5)s(2)U34)-methyltransferase</fullName>
            <ecNumber evidence="10">2.1.1.61</ecNumber>
        </recommendedName>
    </domain>
    <domain>
        <recommendedName>
            <fullName evidence="10">FAD-dependent cmnm(5)s(2)U34 oxidoreductase</fullName>
            <ecNumber evidence="10">1.5.-.-</ecNumber>
        </recommendedName>
    </domain>
</protein>
<dbReference type="InterPro" id="IPR047785">
    <property type="entry name" value="tRNA_MNMC2"/>
</dbReference>
<comment type="subcellular location">
    <subcellularLocation>
        <location evidence="10">Cytoplasm</location>
    </subcellularLocation>
</comment>
<dbReference type="PANTHER" id="PTHR13847">
    <property type="entry name" value="SARCOSINE DEHYDROGENASE-RELATED"/>
    <property type="match status" value="1"/>
</dbReference>
<gene>
    <name evidence="10" type="primary">mnmC</name>
    <name evidence="13" type="ORF">C8D85_2245</name>
</gene>
<dbReference type="PANTHER" id="PTHR13847:SF283">
    <property type="entry name" value="TRNA 5-METHYLAMINOMETHYL-2-THIOURIDINE BIOSYNTHESIS BIFUNCTIONAL PROTEIN MNMC"/>
    <property type="match status" value="1"/>
</dbReference>
<dbReference type="GO" id="GO:0016645">
    <property type="term" value="F:oxidoreductase activity, acting on the CH-NH group of donors"/>
    <property type="evidence" value="ECO:0007669"/>
    <property type="project" value="InterPro"/>
</dbReference>
<dbReference type="EC" id="1.5.-.-" evidence="10"/>
<keyword evidence="1 10" id="KW-0963">Cytoplasm</keyword>
<evidence type="ECO:0000256" key="10">
    <source>
        <dbReference type="HAMAP-Rule" id="MF_01102"/>
    </source>
</evidence>
<keyword evidence="3 10" id="KW-0285">Flavoprotein</keyword>
<evidence type="ECO:0000256" key="5">
    <source>
        <dbReference type="ARBA" id="ARBA00022691"/>
    </source>
</evidence>
<accession>A0A4R6XCN3</accession>
<keyword evidence="5 10" id="KW-0949">S-adenosyl-L-methionine</keyword>
<feature type="region of interest" description="tRNA (mnm(5)s(2)U34)-methyltransferase" evidence="10">
    <location>
        <begin position="1"/>
        <end position="238"/>
    </location>
</feature>